<dbReference type="Pfam" id="PF10824">
    <property type="entry name" value="T7SS_ESX_EspC"/>
    <property type="match status" value="1"/>
</dbReference>
<dbReference type="InterPro" id="IPR022536">
    <property type="entry name" value="EspC"/>
</dbReference>
<dbReference type="GO" id="GO:0009306">
    <property type="term" value="P:protein secretion"/>
    <property type="evidence" value="ECO:0007669"/>
    <property type="project" value="InterPro"/>
</dbReference>
<sequence>MGFTTVPETLRGARSAAGEKVGSLRGADCAEPVGRVAGAVQGGSAAAAAAHCQDALSTTFTEWRAEAQRLTDHLGVAADRYQQGDHAAAGVFPSAAPTMHGPR</sequence>
<reference evidence="2 3" key="1">
    <citation type="submission" date="2017-10" db="EMBL/GenBank/DDBJ databases">
        <title>Sequencing the genomes of 1000 actinobacteria strains.</title>
        <authorList>
            <person name="Klenk H.-P."/>
        </authorList>
    </citation>
    <scope>NUCLEOTIDE SEQUENCE [LARGE SCALE GENOMIC DNA]</scope>
    <source>
        <strain evidence="2 3">DSM 46092</strain>
    </source>
</reference>
<evidence type="ECO:0000313" key="3">
    <source>
        <dbReference type="Proteomes" id="UP000243542"/>
    </source>
</evidence>
<proteinExistence type="predicted"/>
<protein>
    <submittedName>
        <fullName evidence="2">Excreted virulence factor EspC (Type VII ESX diderm)</fullName>
    </submittedName>
</protein>
<organism evidence="2 3">
    <name type="scientific">Amycolatopsis sulphurea</name>
    <dbReference type="NCBI Taxonomy" id="76022"/>
    <lineage>
        <taxon>Bacteria</taxon>
        <taxon>Bacillati</taxon>
        <taxon>Actinomycetota</taxon>
        <taxon>Actinomycetes</taxon>
        <taxon>Pseudonocardiales</taxon>
        <taxon>Pseudonocardiaceae</taxon>
        <taxon>Amycolatopsis</taxon>
    </lineage>
</organism>
<name>A0A2A9FBV7_9PSEU</name>
<accession>A0A2A9FBV7</accession>
<feature type="region of interest" description="Disordered" evidence="1">
    <location>
        <begin position="1"/>
        <end position="24"/>
    </location>
</feature>
<evidence type="ECO:0000313" key="2">
    <source>
        <dbReference type="EMBL" id="PFG47919.1"/>
    </source>
</evidence>
<comment type="caution">
    <text evidence="2">The sequence shown here is derived from an EMBL/GenBank/DDBJ whole genome shotgun (WGS) entry which is preliminary data.</text>
</comment>
<keyword evidence="3" id="KW-1185">Reference proteome</keyword>
<dbReference type="RefSeq" id="WP_098511945.1">
    <property type="nucleotide sequence ID" value="NZ_JBIAKZ010000024.1"/>
</dbReference>
<dbReference type="AlphaFoldDB" id="A0A2A9FBV7"/>
<dbReference type="Proteomes" id="UP000243542">
    <property type="component" value="Unassembled WGS sequence"/>
</dbReference>
<gene>
    <name evidence="2" type="ORF">ATK36_2984</name>
</gene>
<evidence type="ECO:0000256" key="1">
    <source>
        <dbReference type="SAM" id="MobiDB-lite"/>
    </source>
</evidence>
<dbReference type="EMBL" id="PDJK01000002">
    <property type="protein sequence ID" value="PFG47919.1"/>
    <property type="molecule type" value="Genomic_DNA"/>
</dbReference>